<dbReference type="EC" id="1.13.11.-" evidence="14"/>
<comment type="function">
    <text evidence="14">Plant lipoxygenase may be involved in a number of diverse aspects of plant physiology including growth and development, pest resistance, and senescence or responses to wounding.</text>
</comment>
<evidence type="ECO:0000259" key="17">
    <source>
        <dbReference type="PROSITE" id="PS51393"/>
    </source>
</evidence>
<sequence length="818" mass="91745">MEASQLKWAKPAAAIRRPRGSVEQHASTVALETTPAKAHCHATNPTPTSLSSKVLLFPPSVAPRSPVPLHPLASRRVDGRRRTRVMAQTTLQRVADAPAPTRVDKEEDQPQGDGGSPAVMIKGTVVLIKSNVVGFNNFWKSFLDWVDELRGNGVVFQLVSATVGDPDKGNRGKVGKPANLQGWTTTPTSLSAVEYRFNVTFEWEEALGIPGAVIVKNHHNGEFYLESLILEGVPGPNRRLHFDCNSWVYPVRAYNYDRVFFTNDAYLPGDMPEPLKAYRWEELFFLRGDYITRQLQIPDRVYGYAYYNNLGKPDKGPDYVRPVLGGSKEYPYPRRARTGLPPTMSDLNAESRLPLTKSLNVYVPRDERFSDVKLSDFLAWAFKSGTQALVPAAQAYICGWNFQTFGDQMQLYEGSIKLPEFPENIRKLIPFELFRELLRSDGEQLFKLPMPQVIQASKIAWKTDEEFAREMLAGLNPVIIKRLETFPPVSNLDPQIYGDQNSSITAADIEKNLNCLTVHEALENNKLFILDYHDALMPFLSRINSTGSQVYASRTLLLLQDDGTLKPLAIELSLPGDGGHKGAVSKVFTPAEHDIEGAVWQLAKAFVTVDDSGYHQLISHWLNTHAIMEPFAIATNRQLSVVHPIYKLLKPHFRDTIFINAQARQVLISAGGVLESTVFPGKYAMEMSSVVYKSWKLTDFALPTNLLNRGVAVKDPTSPTKVKLLIEDYPYAVDGLAIWSAIQEWVEEYCAIYYPSDKTVKGDAELQAWWKEVREVGHGDLKDETWWPRMDTVADLTHVCTIIIWLASAEHAAVNFGQ</sequence>
<dbReference type="SUPFAM" id="SSF49723">
    <property type="entry name" value="Lipase/lipooxygenase domain (PLAT/LH2 domain)"/>
    <property type="match status" value="1"/>
</dbReference>
<organism evidence="18">
    <name type="scientific">Anthurium amnicola</name>
    <dbReference type="NCBI Taxonomy" id="1678845"/>
    <lineage>
        <taxon>Eukaryota</taxon>
        <taxon>Viridiplantae</taxon>
        <taxon>Streptophyta</taxon>
        <taxon>Embryophyta</taxon>
        <taxon>Tracheophyta</taxon>
        <taxon>Spermatophyta</taxon>
        <taxon>Magnoliopsida</taxon>
        <taxon>Liliopsida</taxon>
        <taxon>Araceae</taxon>
        <taxon>Pothoideae</taxon>
        <taxon>Potheae</taxon>
        <taxon>Anthurium</taxon>
    </lineage>
</organism>
<dbReference type="GO" id="GO:0031408">
    <property type="term" value="P:oxylipin biosynthetic process"/>
    <property type="evidence" value="ECO:0007669"/>
    <property type="project" value="UniProtKB-UniRule"/>
</dbReference>
<dbReference type="SMART" id="SM00308">
    <property type="entry name" value="LH2"/>
    <property type="match status" value="1"/>
</dbReference>
<evidence type="ECO:0000256" key="4">
    <source>
        <dbReference type="ARBA" id="ARBA00022723"/>
    </source>
</evidence>
<feature type="non-terminal residue" evidence="18">
    <location>
        <position position="818"/>
    </location>
</feature>
<dbReference type="UniPathway" id="UPA00382"/>
<feature type="domain" description="Lipoxygenase" evidence="17">
    <location>
        <begin position="265"/>
        <end position="818"/>
    </location>
</feature>
<dbReference type="InterPro" id="IPR036392">
    <property type="entry name" value="PLAT/LH2_dom_sf"/>
</dbReference>
<evidence type="ECO:0000259" key="16">
    <source>
        <dbReference type="PROSITE" id="PS50095"/>
    </source>
</evidence>
<keyword evidence="6" id="KW-0276">Fatty acid metabolism</keyword>
<keyword evidence="10" id="KW-0443">Lipid metabolism</keyword>
<dbReference type="PRINTS" id="PR00468">
    <property type="entry name" value="PLTLPOXGNASE"/>
</dbReference>
<evidence type="ECO:0000256" key="14">
    <source>
        <dbReference type="RuleBase" id="RU003975"/>
    </source>
</evidence>
<comment type="pathway">
    <text evidence="14">Lipid metabolism; oxylipin biosynthesis.</text>
</comment>
<feature type="domain" description="PLAT" evidence="16">
    <location>
        <begin position="121"/>
        <end position="262"/>
    </location>
</feature>
<comment type="similarity">
    <text evidence="2 13">Belongs to the lipoxygenase family.</text>
</comment>
<evidence type="ECO:0000256" key="3">
    <source>
        <dbReference type="ARBA" id="ARBA00022516"/>
    </source>
</evidence>
<proteinExistence type="inferred from homology"/>
<keyword evidence="4 13" id="KW-0479">Metal-binding</keyword>
<name>A0A1D1XIS7_9ARAE</name>
<keyword evidence="11 14" id="KW-0275">Fatty acid biosynthesis</keyword>
<evidence type="ECO:0000256" key="12">
    <source>
        <dbReference type="PROSITE-ProRule" id="PRU00152"/>
    </source>
</evidence>
<feature type="region of interest" description="Disordered" evidence="15">
    <location>
        <begin position="92"/>
        <end position="117"/>
    </location>
</feature>
<dbReference type="GO" id="GO:0046872">
    <property type="term" value="F:metal ion binding"/>
    <property type="evidence" value="ECO:0007669"/>
    <property type="project" value="UniProtKB-UniRule"/>
</dbReference>
<dbReference type="PROSITE" id="PS00711">
    <property type="entry name" value="LIPOXYGENASE_1"/>
    <property type="match status" value="1"/>
</dbReference>
<evidence type="ECO:0000256" key="10">
    <source>
        <dbReference type="ARBA" id="ARBA00023098"/>
    </source>
</evidence>
<comment type="cofactor">
    <cofactor evidence="1 13">
        <name>Fe cation</name>
        <dbReference type="ChEBI" id="CHEBI:24875"/>
    </cofactor>
</comment>
<dbReference type="Gene3D" id="3.10.450.60">
    <property type="match status" value="1"/>
</dbReference>
<evidence type="ECO:0000256" key="6">
    <source>
        <dbReference type="ARBA" id="ARBA00022832"/>
    </source>
</evidence>
<dbReference type="Gene3D" id="2.60.60.20">
    <property type="entry name" value="PLAT/LH2 domain"/>
    <property type="match status" value="1"/>
</dbReference>
<dbReference type="InterPro" id="IPR020834">
    <property type="entry name" value="LipOase_CS"/>
</dbReference>
<dbReference type="InterPro" id="IPR036226">
    <property type="entry name" value="LipOase_C_sf"/>
</dbReference>
<reference evidence="18" key="1">
    <citation type="submission" date="2015-07" db="EMBL/GenBank/DDBJ databases">
        <title>Transcriptome Assembly of Anthurium amnicola.</title>
        <authorList>
            <person name="Suzuki J."/>
        </authorList>
    </citation>
    <scope>NUCLEOTIDE SEQUENCE</scope>
</reference>
<dbReference type="CDD" id="cd01751">
    <property type="entry name" value="PLAT_LH2"/>
    <property type="match status" value="1"/>
</dbReference>
<dbReference type="GO" id="GO:0034440">
    <property type="term" value="P:lipid oxidation"/>
    <property type="evidence" value="ECO:0007669"/>
    <property type="project" value="InterPro"/>
</dbReference>
<keyword evidence="5 14" id="KW-0925">Oxylipin biosynthesis</keyword>
<dbReference type="PROSITE" id="PS50095">
    <property type="entry name" value="PLAT"/>
    <property type="match status" value="1"/>
</dbReference>
<dbReference type="PRINTS" id="PR00087">
    <property type="entry name" value="LIPOXYGENASE"/>
</dbReference>
<dbReference type="Gene3D" id="4.10.372.10">
    <property type="entry name" value="Lipoxygenase-1, Domain 3"/>
    <property type="match status" value="1"/>
</dbReference>
<feature type="region of interest" description="Disordered" evidence="15">
    <location>
        <begin position="1"/>
        <end position="21"/>
    </location>
</feature>
<keyword evidence="7 13" id="KW-0223">Dioxygenase</keyword>
<evidence type="ECO:0000256" key="11">
    <source>
        <dbReference type="ARBA" id="ARBA00023160"/>
    </source>
</evidence>
<evidence type="ECO:0000256" key="1">
    <source>
        <dbReference type="ARBA" id="ARBA00001962"/>
    </source>
</evidence>
<evidence type="ECO:0000256" key="15">
    <source>
        <dbReference type="SAM" id="MobiDB-lite"/>
    </source>
</evidence>
<comment type="caution">
    <text evidence="12">Lacks conserved residue(s) required for the propagation of feature annotation.</text>
</comment>
<evidence type="ECO:0000256" key="13">
    <source>
        <dbReference type="RuleBase" id="RU003974"/>
    </source>
</evidence>
<dbReference type="PANTHER" id="PTHR11771">
    <property type="entry name" value="LIPOXYGENASE"/>
    <property type="match status" value="1"/>
</dbReference>
<dbReference type="GO" id="GO:0016702">
    <property type="term" value="F:oxidoreductase activity, acting on single donors with incorporation of molecular oxygen, incorporation of two atoms of oxygen"/>
    <property type="evidence" value="ECO:0007669"/>
    <property type="project" value="InterPro"/>
</dbReference>
<dbReference type="PROSITE" id="PS00081">
    <property type="entry name" value="LIPOXYGENASE_2"/>
    <property type="match status" value="1"/>
</dbReference>
<dbReference type="InterPro" id="IPR000907">
    <property type="entry name" value="LipOase"/>
</dbReference>
<dbReference type="Pfam" id="PF01477">
    <property type="entry name" value="PLAT"/>
    <property type="match status" value="1"/>
</dbReference>
<evidence type="ECO:0000256" key="7">
    <source>
        <dbReference type="ARBA" id="ARBA00022964"/>
    </source>
</evidence>
<dbReference type="PROSITE" id="PS51393">
    <property type="entry name" value="LIPOXYGENASE_3"/>
    <property type="match status" value="1"/>
</dbReference>
<dbReference type="InterPro" id="IPR042057">
    <property type="entry name" value="Lipoxy_PLAT/LH2"/>
</dbReference>
<evidence type="ECO:0000256" key="8">
    <source>
        <dbReference type="ARBA" id="ARBA00023002"/>
    </source>
</evidence>
<evidence type="ECO:0000256" key="5">
    <source>
        <dbReference type="ARBA" id="ARBA00022767"/>
    </source>
</evidence>
<accession>A0A1D1XIS7</accession>
<dbReference type="Pfam" id="PF00305">
    <property type="entry name" value="Lipoxygenase"/>
    <property type="match status" value="1"/>
</dbReference>
<dbReference type="InterPro" id="IPR020833">
    <property type="entry name" value="LipOase_Fe_BS"/>
</dbReference>
<dbReference type="AlphaFoldDB" id="A0A1D1XIS7"/>
<dbReference type="InterPro" id="IPR027433">
    <property type="entry name" value="Lipoxygenase_dom_3"/>
</dbReference>
<protein>
    <recommendedName>
        <fullName evidence="14">Lipoxygenase</fullName>
        <ecNumber evidence="14">1.13.11.-</ecNumber>
    </recommendedName>
</protein>
<dbReference type="Gene3D" id="1.20.245.10">
    <property type="entry name" value="Lipoxygenase-1, Domain 5"/>
    <property type="match status" value="1"/>
</dbReference>
<dbReference type="InterPro" id="IPR013819">
    <property type="entry name" value="LipOase_C"/>
</dbReference>
<keyword evidence="9 13" id="KW-0408">Iron</keyword>
<evidence type="ECO:0000256" key="2">
    <source>
        <dbReference type="ARBA" id="ARBA00009419"/>
    </source>
</evidence>
<dbReference type="SUPFAM" id="SSF48484">
    <property type="entry name" value="Lipoxigenase"/>
    <property type="match status" value="1"/>
</dbReference>
<dbReference type="GO" id="GO:0006633">
    <property type="term" value="P:fatty acid biosynthetic process"/>
    <property type="evidence" value="ECO:0007669"/>
    <property type="project" value="UniProtKB-KW"/>
</dbReference>
<evidence type="ECO:0000256" key="9">
    <source>
        <dbReference type="ARBA" id="ARBA00023004"/>
    </source>
</evidence>
<dbReference type="InterPro" id="IPR001246">
    <property type="entry name" value="LipOase_plant"/>
</dbReference>
<dbReference type="EMBL" id="GDJX01025643">
    <property type="protein sequence ID" value="JAT42293.1"/>
    <property type="molecule type" value="Transcribed_RNA"/>
</dbReference>
<keyword evidence="3 14" id="KW-0444">Lipid biosynthesis</keyword>
<dbReference type="Gene3D" id="4.10.375.10">
    <property type="entry name" value="Lipoxygenase-1, Domain 2"/>
    <property type="match status" value="1"/>
</dbReference>
<dbReference type="InterPro" id="IPR001024">
    <property type="entry name" value="PLAT/LH2_dom"/>
</dbReference>
<dbReference type="FunFam" id="3.10.450.60:FF:000002">
    <property type="entry name" value="Lipoxygenase"/>
    <property type="match status" value="1"/>
</dbReference>
<keyword evidence="8 13" id="KW-0560">Oxidoreductase</keyword>
<gene>
    <name evidence="18" type="primary">LOX1.5_2</name>
    <name evidence="18" type="ORF">g.105262</name>
</gene>
<evidence type="ECO:0000313" key="18">
    <source>
        <dbReference type="EMBL" id="JAT42293.1"/>
    </source>
</evidence>